<evidence type="ECO:0000256" key="4">
    <source>
        <dbReference type="ARBA" id="ARBA00022917"/>
    </source>
</evidence>
<evidence type="ECO:0008006" key="8">
    <source>
        <dbReference type="Google" id="ProtNLM"/>
    </source>
</evidence>
<dbReference type="SUPFAM" id="SSF52374">
    <property type="entry name" value="Nucleotidylyl transferase"/>
    <property type="match status" value="1"/>
</dbReference>
<dbReference type="GO" id="GO:0004831">
    <property type="term" value="F:tyrosine-tRNA ligase activity"/>
    <property type="evidence" value="ECO:0007669"/>
    <property type="project" value="UniProtKB-EC"/>
</dbReference>
<dbReference type="Gene3D" id="3.40.50.620">
    <property type="entry name" value="HUPs"/>
    <property type="match status" value="1"/>
</dbReference>
<dbReference type="GO" id="GO:0005524">
    <property type="term" value="F:ATP binding"/>
    <property type="evidence" value="ECO:0007669"/>
    <property type="project" value="UniProtKB-KW"/>
</dbReference>
<dbReference type="PANTHER" id="PTHR11766:SF0">
    <property type="entry name" value="TYROSINE--TRNA LIGASE, MITOCHONDRIAL"/>
    <property type="match status" value="1"/>
</dbReference>
<evidence type="ECO:0000256" key="3">
    <source>
        <dbReference type="ARBA" id="ARBA00022840"/>
    </source>
</evidence>
<keyword evidence="5" id="KW-0030">Aminoacyl-tRNA synthetase</keyword>
<gene>
    <name evidence="7" type="ORF">METZ01_LOCUS312793</name>
</gene>
<keyword evidence="2" id="KW-0547">Nucleotide-binding</keyword>
<dbReference type="AlphaFoldDB" id="A0A382NFG2"/>
<evidence type="ECO:0000256" key="5">
    <source>
        <dbReference type="ARBA" id="ARBA00023146"/>
    </source>
</evidence>
<comment type="catalytic activity">
    <reaction evidence="6">
        <text>tRNA(Tyr) + L-tyrosine + ATP = L-tyrosyl-tRNA(Tyr) + AMP + diphosphate + H(+)</text>
        <dbReference type="Rhea" id="RHEA:10220"/>
        <dbReference type="Rhea" id="RHEA-COMP:9706"/>
        <dbReference type="Rhea" id="RHEA-COMP:9707"/>
        <dbReference type="ChEBI" id="CHEBI:15378"/>
        <dbReference type="ChEBI" id="CHEBI:30616"/>
        <dbReference type="ChEBI" id="CHEBI:33019"/>
        <dbReference type="ChEBI" id="CHEBI:58315"/>
        <dbReference type="ChEBI" id="CHEBI:78442"/>
        <dbReference type="ChEBI" id="CHEBI:78536"/>
        <dbReference type="ChEBI" id="CHEBI:456215"/>
        <dbReference type="EC" id="6.1.1.1"/>
    </reaction>
</comment>
<reference evidence="7" key="1">
    <citation type="submission" date="2018-05" db="EMBL/GenBank/DDBJ databases">
        <authorList>
            <person name="Lanie J.A."/>
            <person name="Ng W.-L."/>
            <person name="Kazmierczak K.M."/>
            <person name="Andrzejewski T.M."/>
            <person name="Davidsen T.M."/>
            <person name="Wayne K.J."/>
            <person name="Tettelin H."/>
            <person name="Glass J.I."/>
            <person name="Rusch D."/>
            <person name="Podicherti R."/>
            <person name="Tsui H.-C.T."/>
            <person name="Winkler M.E."/>
        </authorList>
    </citation>
    <scope>NUCLEOTIDE SEQUENCE</scope>
</reference>
<dbReference type="Pfam" id="PF00579">
    <property type="entry name" value="tRNA-synt_1b"/>
    <property type="match status" value="1"/>
</dbReference>
<proteinExistence type="predicted"/>
<name>A0A382NFG2_9ZZZZ</name>
<accession>A0A382NFG2</accession>
<evidence type="ECO:0000313" key="7">
    <source>
        <dbReference type="EMBL" id="SVC59939.1"/>
    </source>
</evidence>
<organism evidence="7">
    <name type="scientific">marine metagenome</name>
    <dbReference type="NCBI Taxonomy" id="408172"/>
    <lineage>
        <taxon>unclassified sequences</taxon>
        <taxon>metagenomes</taxon>
        <taxon>ecological metagenomes</taxon>
    </lineage>
</organism>
<dbReference type="InterPro" id="IPR001412">
    <property type="entry name" value="aa-tRNA-synth_I_CS"/>
</dbReference>
<dbReference type="InterPro" id="IPR002305">
    <property type="entry name" value="aa-tRNA-synth_Ic"/>
</dbReference>
<sequence>MSLLDNLKGLGLIAQTSAESELLDHLESGSRTVYCGFDPTANSLHIGNLVPLLA</sequence>
<keyword evidence="1" id="KW-0436">Ligase</keyword>
<evidence type="ECO:0000256" key="6">
    <source>
        <dbReference type="ARBA" id="ARBA00048248"/>
    </source>
</evidence>
<protein>
    <recommendedName>
        <fullName evidence="8">Tyrosine--tRNA ligase</fullName>
    </recommendedName>
</protein>
<dbReference type="PROSITE" id="PS00178">
    <property type="entry name" value="AA_TRNA_LIGASE_I"/>
    <property type="match status" value="1"/>
</dbReference>
<dbReference type="InterPro" id="IPR024088">
    <property type="entry name" value="Tyr-tRNA-ligase_bac-type"/>
</dbReference>
<dbReference type="PANTHER" id="PTHR11766">
    <property type="entry name" value="TYROSYL-TRNA SYNTHETASE"/>
    <property type="match status" value="1"/>
</dbReference>
<evidence type="ECO:0000256" key="2">
    <source>
        <dbReference type="ARBA" id="ARBA00022741"/>
    </source>
</evidence>
<dbReference type="InterPro" id="IPR014729">
    <property type="entry name" value="Rossmann-like_a/b/a_fold"/>
</dbReference>
<dbReference type="EMBL" id="UINC01100129">
    <property type="protein sequence ID" value="SVC59939.1"/>
    <property type="molecule type" value="Genomic_DNA"/>
</dbReference>
<keyword evidence="3" id="KW-0067">ATP-binding</keyword>
<evidence type="ECO:0000256" key="1">
    <source>
        <dbReference type="ARBA" id="ARBA00022598"/>
    </source>
</evidence>
<dbReference type="GO" id="GO:0006418">
    <property type="term" value="P:tRNA aminoacylation for protein translation"/>
    <property type="evidence" value="ECO:0007669"/>
    <property type="project" value="InterPro"/>
</dbReference>
<keyword evidence="4" id="KW-0648">Protein biosynthesis</keyword>
<feature type="non-terminal residue" evidence="7">
    <location>
        <position position="54"/>
    </location>
</feature>
<dbReference type="GO" id="GO:0005829">
    <property type="term" value="C:cytosol"/>
    <property type="evidence" value="ECO:0007669"/>
    <property type="project" value="TreeGrafter"/>
</dbReference>